<accession>A0A218VAB1</accession>
<name>A0A218VAB1_9PASE</name>
<comment type="caution">
    <text evidence="1">The sequence shown here is derived from an EMBL/GenBank/DDBJ whole genome shotgun (WGS) entry which is preliminary data.</text>
</comment>
<dbReference type="Proteomes" id="UP000197619">
    <property type="component" value="Unassembled WGS sequence"/>
</dbReference>
<evidence type="ECO:0000313" key="1">
    <source>
        <dbReference type="EMBL" id="OWK62866.1"/>
    </source>
</evidence>
<dbReference type="EMBL" id="MUZQ01000021">
    <property type="protein sequence ID" value="OWK62866.1"/>
    <property type="molecule type" value="Genomic_DNA"/>
</dbReference>
<keyword evidence="2" id="KW-1185">Reference proteome</keyword>
<reference evidence="1 2" key="1">
    <citation type="submission" date="2017-05" db="EMBL/GenBank/DDBJ databases">
        <title>Genome of assembly of the Bengalese finch, Lonchura striata domestica.</title>
        <authorList>
            <person name="Colquitt B.M."/>
            <person name="Brainard M.S."/>
        </authorList>
    </citation>
    <scope>NUCLEOTIDE SEQUENCE [LARGE SCALE GENOMIC DNA]</scope>
    <source>
        <strain evidence="1">White83orange57</strain>
    </source>
</reference>
<organism evidence="1 2">
    <name type="scientific">Lonchura striata</name>
    <name type="common">white-rumped munia</name>
    <dbReference type="NCBI Taxonomy" id="40157"/>
    <lineage>
        <taxon>Eukaryota</taxon>
        <taxon>Metazoa</taxon>
        <taxon>Chordata</taxon>
        <taxon>Craniata</taxon>
        <taxon>Vertebrata</taxon>
        <taxon>Euteleostomi</taxon>
        <taxon>Archelosauria</taxon>
        <taxon>Archosauria</taxon>
        <taxon>Dinosauria</taxon>
        <taxon>Saurischia</taxon>
        <taxon>Theropoda</taxon>
        <taxon>Coelurosauria</taxon>
        <taxon>Aves</taxon>
        <taxon>Neognathae</taxon>
        <taxon>Neoaves</taxon>
        <taxon>Telluraves</taxon>
        <taxon>Australaves</taxon>
        <taxon>Passeriformes</taxon>
        <taxon>Passeroidea</taxon>
        <taxon>Estrildidae</taxon>
        <taxon>Estrildinae</taxon>
        <taxon>Lonchura</taxon>
    </lineage>
</organism>
<proteinExistence type="predicted"/>
<sequence>MYFLLSASPCVAFLLAFLSTGIDKETWNPNLEI</sequence>
<gene>
    <name evidence="1" type="ORF">RLOC_00006411</name>
</gene>
<dbReference type="AlphaFoldDB" id="A0A218VAB1"/>
<evidence type="ECO:0000313" key="2">
    <source>
        <dbReference type="Proteomes" id="UP000197619"/>
    </source>
</evidence>
<protein>
    <submittedName>
        <fullName evidence="1">Uncharacterized protein</fullName>
    </submittedName>
</protein>